<evidence type="ECO:0000256" key="3">
    <source>
        <dbReference type="ARBA" id="ARBA00023125"/>
    </source>
</evidence>
<accession>A0ABS3K2B7</accession>
<dbReference type="Pfam" id="PF00126">
    <property type="entry name" value="HTH_1"/>
    <property type="match status" value="1"/>
</dbReference>
<keyword evidence="7" id="KW-1185">Reference proteome</keyword>
<dbReference type="InterPro" id="IPR000847">
    <property type="entry name" value="LysR_HTH_N"/>
</dbReference>
<name>A0ABS3K2B7_9HYPH</name>
<gene>
    <name evidence="6" type="ORF">IPV26_15450</name>
</gene>
<dbReference type="Gene3D" id="3.40.190.290">
    <property type="match status" value="1"/>
</dbReference>
<dbReference type="InterPro" id="IPR036388">
    <property type="entry name" value="WH-like_DNA-bd_sf"/>
</dbReference>
<keyword evidence="4" id="KW-0804">Transcription</keyword>
<evidence type="ECO:0000256" key="2">
    <source>
        <dbReference type="ARBA" id="ARBA00023015"/>
    </source>
</evidence>
<dbReference type="PANTHER" id="PTHR30537">
    <property type="entry name" value="HTH-TYPE TRANSCRIPTIONAL REGULATOR"/>
    <property type="match status" value="1"/>
</dbReference>
<organism evidence="6 7">
    <name type="scientific">Brucella pituitosa</name>
    <dbReference type="NCBI Taxonomy" id="571256"/>
    <lineage>
        <taxon>Bacteria</taxon>
        <taxon>Pseudomonadati</taxon>
        <taxon>Pseudomonadota</taxon>
        <taxon>Alphaproteobacteria</taxon>
        <taxon>Hyphomicrobiales</taxon>
        <taxon>Brucellaceae</taxon>
        <taxon>Brucella/Ochrobactrum group</taxon>
        <taxon>Brucella</taxon>
    </lineage>
</organism>
<dbReference type="Proteomes" id="UP000718278">
    <property type="component" value="Unassembled WGS sequence"/>
</dbReference>
<protein>
    <submittedName>
        <fullName evidence="6">LysR family transcriptional regulator</fullName>
    </submittedName>
</protein>
<dbReference type="InterPro" id="IPR058163">
    <property type="entry name" value="LysR-type_TF_proteobact-type"/>
</dbReference>
<dbReference type="PANTHER" id="PTHR30537:SF1">
    <property type="entry name" value="HTH-TYPE TRANSCRIPTIONAL REGULATOR PGRR"/>
    <property type="match status" value="1"/>
</dbReference>
<evidence type="ECO:0000256" key="1">
    <source>
        <dbReference type="ARBA" id="ARBA00009437"/>
    </source>
</evidence>
<feature type="domain" description="HTH lysR-type" evidence="5">
    <location>
        <begin position="4"/>
        <end position="61"/>
    </location>
</feature>
<dbReference type="Gene3D" id="1.10.10.10">
    <property type="entry name" value="Winged helix-like DNA-binding domain superfamily/Winged helix DNA-binding domain"/>
    <property type="match status" value="1"/>
</dbReference>
<dbReference type="SUPFAM" id="SSF53850">
    <property type="entry name" value="Periplasmic binding protein-like II"/>
    <property type="match status" value="1"/>
</dbReference>
<proteinExistence type="inferred from homology"/>
<keyword evidence="3" id="KW-0238">DNA-binding</keyword>
<dbReference type="InterPro" id="IPR036390">
    <property type="entry name" value="WH_DNA-bd_sf"/>
</dbReference>
<dbReference type="PROSITE" id="PS50931">
    <property type="entry name" value="HTH_LYSR"/>
    <property type="match status" value="1"/>
</dbReference>
<evidence type="ECO:0000256" key="4">
    <source>
        <dbReference type="ARBA" id="ARBA00023163"/>
    </source>
</evidence>
<dbReference type="SUPFAM" id="SSF46785">
    <property type="entry name" value="Winged helix' DNA-binding domain"/>
    <property type="match status" value="1"/>
</dbReference>
<dbReference type="Pfam" id="PF03466">
    <property type="entry name" value="LysR_substrate"/>
    <property type="match status" value="1"/>
</dbReference>
<keyword evidence="2" id="KW-0805">Transcription regulation</keyword>
<comment type="caution">
    <text evidence="6">The sequence shown here is derived from an EMBL/GenBank/DDBJ whole genome shotgun (WGS) entry which is preliminary data.</text>
</comment>
<dbReference type="CDD" id="cd08474">
    <property type="entry name" value="PBP2_CrgA_like_5"/>
    <property type="match status" value="1"/>
</dbReference>
<dbReference type="PRINTS" id="PR00039">
    <property type="entry name" value="HTHLYSR"/>
</dbReference>
<reference evidence="6 7" key="1">
    <citation type="submission" date="2020-10" db="EMBL/GenBank/DDBJ databases">
        <title>Genomic characterization of underground lake bacteria from Wind Cave National Park: Insight into the archetypical LuxI/LuxR and identification of LuxR solos.</title>
        <authorList>
            <person name="Wengert P.C."/>
            <person name="Savka M.A."/>
        </authorList>
    </citation>
    <scope>NUCLEOTIDE SEQUENCE [LARGE SCALE GENOMIC DNA]</scope>
    <source>
        <strain evidence="6 7">SD316</strain>
    </source>
</reference>
<comment type="similarity">
    <text evidence="1">Belongs to the LysR transcriptional regulatory family.</text>
</comment>
<sequence>MKMENLKDLAVFGTVARERSFTRAAAKLRVSPSALSQTIRNLEERLGVRLLTRTTRSVAPTEAGERLLRTITPRFEEIEAELAALSAFRDKPAGTMRITAGEHPAISVLQPALKSILPDYPDIKVEIIVDYGLTDIVKEGFDAGVRMGEQVAKDMIAVPIGPQMRMAVVASPEYFKRYPIPKTPQDMTAHNCINIRLPTYGGVFSWGLEKKGREVKVRGEGQLIFNSLAMRLSSALDGLGIAYMPEDQALPYITDGRLIRVLEDWCPWFPGYHLYYPSRRQQSPALALLANILRYRGR</sequence>
<dbReference type="InterPro" id="IPR005119">
    <property type="entry name" value="LysR_subst-bd"/>
</dbReference>
<evidence type="ECO:0000313" key="6">
    <source>
        <dbReference type="EMBL" id="MBO1041063.1"/>
    </source>
</evidence>
<evidence type="ECO:0000313" key="7">
    <source>
        <dbReference type="Proteomes" id="UP000718278"/>
    </source>
</evidence>
<dbReference type="EMBL" id="JADIJS010000003">
    <property type="protein sequence ID" value="MBO1041063.1"/>
    <property type="molecule type" value="Genomic_DNA"/>
</dbReference>
<evidence type="ECO:0000259" key="5">
    <source>
        <dbReference type="PROSITE" id="PS50931"/>
    </source>
</evidence>